<feature type="domain" description="Mut7-C RNAse" evidence="1">
    <location>
        <begin position="2"/>
        <end position="137"/>
    </location>
</feature>
<evidence type="ECO:0000313" key="2">
    <source>
        <dbReference type="EMBL" id="BEQ14938.1"/>
    </source>
</evidence>
<evidence type="ECO:0000313" key="3">
    <source>
        <dbReference type="Proteomes" id="UP001366166"/>
    </source>
</evidence>
<keyword evidence="3" id="KW-1185">Reference proteome</keyword>
<dbReference type="PANTHER" id="PTHR39081">
    <property type="entry name" value="MUT7-C DOMAIN-CONTAINING PROTEIN"/>
    <property type="match status" value="1"/>
</dbReference>
<dbReference type="InterPro" id="IPR002782">
    <property type="entry name" value="Mut7-C_RNAse_dom"/>
</dbReference>
<proteinExistence type="predicted"/>
<dbReference type="KEGG" id="dmp:FAK_20040"/>
<evidence type="ECO:0000259" key="1">
    <source>
        <dbReference type="Pfam" id="PF01927"/>
    </source>
</evidence>
<gene>
    <name evidence="2" type="ORF">FAK_20040</name>
</gene>
<organism evidence="2 3">
    <name type="scientific">Desulfoferula mesophila</name>
    <dbReference type="NCBI Taxonomy" id="3058419"/>
    <lineage>
        <taxon>Bacteria</taxon>
        <taxon>Pseudomonadati</taxon>
        <taxon>Thermodesulfobacteriota</taxon>
        <taxon>Desulfarculia</taxon>
        <taxon>Desulfarculales</taxon>
        <taxon>Desulfarculaceae</taxon>
        <taxon>Desulfoferula</taxon>
    </lineage>
</organism>
<sequence>MTRLVCDSMLGRLARWLRLMGYDAPLLKRIPAQAPPGQFLLTRRQAWRGRPGVLFISRDRLEDQLGQVLAELELAPDPARFFTRCLDCNVSVELLAREDASGRVPDYILDTAEGFTHCPQCGKVFWPGSHGQRAKQRLTAIMDKLHGSAPGQ</sequence>
<reference evidence="3" key="1">
    <citation type="journal article" date="2023" name="Arch. Microbiol.">
        <title>Desulfoferula mesophilus gen. nov. sp. nov., a mesophilic sulfate-reducing bacterium isolated from a brackish lake sediment.</title>
        <authorList>
            <person name="Watanabe T."/>
            <person name="Yabe T."/>
            <person name="Tsuji J.M."/>
            <person name="Fukui M."/>
        </authorList>
    </citation>
    <scope>NUCLEOTIDE SEQUENCE [LARGE SCALE GENOMIC DNA]</scope>
    <source>
        <strain evidence="3">12FAK</strain>
    </source>
</reference>
<name>A0AAU9EZ32_9BACT</name>
<protein>
    <recommendedName>
        <fullName evidence="1">Mut7-C RNAse domain-containing protein</fullName>
    </recommendedName>
</protein>
<dbReference type="AlphaFoldDB" id="A0AAU9EZ32"/>
<dbReference type="PANTHER" id="PTHR39081:SF1">
    <property type="entry name" value="MUT7-C RNASE DOMAIN-CONTAINING PROTEIN"/>
    <property type="match status" value="1"/>
</dbReference>
<accession>A0AAU9EZ32</accession>
<dbReference type="EMBL" id="AP028679">
    <property type="protein sequence ID" value="BEQ14938.1"/>
    <property type="molecule type" value="Genomic_DNA"/>
</dbReference>
<dbReference type="Pfam" id="PF01927">
    <property type="entry name" value="Mut7-C"/>
    <property type="match status" value="1"/>
</dbReference>
<dbReference type="Proteomes" id="UP001366166">
    <property type="component" value="Chromosome"/>
</dbReference>